<feature type="region of interest" description="Disordered" evidence="1">
    <location>
        <begin position="129"/>
        <end position="158"/>
    </location>
</feature>
<evidence type="ECO:0000313" key="3">
    <source>
        <dbReference type="Proteomes" id="UP000799423"/>
    </source>
</evidence>
<organism evidence="2 3">
    <name type="scientific">Plenodomus tracheiphilus IPT5</name>
    <dbReference type="NCBI Taxonomy" id="1408161"/>
    <lineage>
        <taxon>Eukaryota</taxon>
        <taxon>Fungi</taxon>
        <taxon>Dikarya</taxon>
        <taxon>Ascomycota</taxon>
        <taxon>Pezizomycotina</taxon>
        <taxon>Dothideomycetes</taxon>
        <taxon>Pleosporomycetidae</taxon>
        <taxon>Pleosporales</taxon>
        <taxon>Pleosporineae</taxon>
        <taxon>Leptosphaeriaceae</taxon>
        <taxon>Plenodomus</taxon>
    </lineage>
</organism>
<reference evidence="2" key="1">
    <citation type="submission" date="2020-01" db="EMBL/GenBank/DDBJ databases">
        <authorList>
            <consortium name="DOE Joint Genome Institute"/>
            <person name="Haridas S."/>
            <person name="Albert R."/>
            <person name="Binder M."/>
            <person name="Bloem J."/>
            <person name="Labutti K."/>
            <person name="Salamov A."/>
            <person name="Andreopoulos B."/>
            <person name="Baker S.E."/>
            <person name="Barry K."/>
            <person name="Bills G."/>
            <person name="Bluhm B.H."/>
            <person name="Cannon C."/>
            <person name="Castanera R."/>
            <person name="Culley D.E."/>
            <person name="Daum C."/>
            <person name="Ezra D."/>
            <person name="Gonzalez J.B."/>
            <person name="Henrissat B."/>
            <person name="Kuo A."/>
            <person name="Liang C."/>
            <person name="Lipzen A."/>
            <person name="Lutzoni F."/>
            <person name="Magnuson J."/>
            <person name="Mondo S."/>
            <person name="Nolan M."/>
            <person name="Ohm R."/>
            <person name="Pangilinan J."/>
            <person name="Park H.-J."/>
            <person name="Ramirez L."/>
            <person name="Alfaro M."/>
            <person name="Sun H."/>
            <person name="Tritt A."/>
            <person name="Yoshinaga Y."/>
            <person name="Zwiers L.-H."/>
            <person name="Turgeon B.G."/>
            <person name="Goodwin S.B."/>
            <person name="Spatafora J.W."/>
            <person name="Crous P.W."/>
            <person name="Grigoriev I.V."/>
        </authorList>
    </citation>
    <scope>NUCLEOTIDE SEQUENCE</scope>
    <source>
        <strain evidence="2">IPT5</strain>
    </source>
</reference>
<keyword evidence="3" id="KW-1185">Reference proteome</keyword>
<proteinExistence type="predicted"/>
<evidence type="ECO:0000313" key="2">
    <source>
        <dbReference type="EMBL" id="KAF2849705.1"/>
    </source>
</evidence>
<evidence type="ECO:0000256" key="1">
    <source>
        <dbReference type="SAM" id="MobiDB-lite"/>
    </source>
</evidence>
<accession>A0A6A7B5J0</accession>
<protein>
    <submittedName>
        <fullName evidence="2">Uncharacterized protein</fullName>
    </submittedName>
</protein>
<dbReference type="EMBL" id="MU006310">
    <property type="protein sequence ID" value="KAF2849705.1"/>
    <property type="molecule type" value="Genomic_DNA"/>
</dbReference>
<dbReference type="AlphaFoldDB" id="A0A6A7B5J0"/>
<name>A0A6A7B5J0_9PLEO</name>
<gene>
    <name evidence="2" type="ORF">T440DRAFT_124388</name>
</gene>
<sequence length="158" mass="17887">MAPMLLTERGSVSSSRPCRDWWKVRIGRYHHTSRTFACSQPVTRQAQQRDKTSLYQLLPRRLGTRRSEAWKCAFGVGRDDSVGPGATELHATCLGHFADVDVRRSKMHAERRTPRFMERIRGSVVRCLRPGRGHGRSAHGKGPGTMDPRQRYKVSCGA</sequence>
<dbReference type="Proteomes" id="UP000799423">
    <property type="component" value="Unassembled WGS sequence"/>
</dbReference>
<feature type="compositionally biased region" description="Basic residues" evidence="1">
    <location>
        <begin position="129"/>
        <end position="139"/>
    </location>
</feature>